<dbReference type="Pfam" id="PF00135">
    <property type="entry name" value="COesterase"/>
    <property type="match status" value="1"/>
</dbReference>
<evidence type="ECO:0000256" key="2">
    <source>
        <dbReference type="ARBA" id="ARBA00022801"/>
    </source>
</evidence>
<name>A0A1S9RGS8_PENBI</name>
<dbReference type="InterPro" id="IPR019819">
    <property type="entry name" value="Carboxylesterase_B_CS"/>
</dbReference>
<dbReference type="AlphaFoldDB" id="A0A1S9RGS8"/>
<accession>A0A1S9RGS8</accession>
<dbReference type="InterPro" id="IPR002018">
    <property type="entry name" value="CarbesteraseB"/>
</dbReference>
<dbReference type="InterPro" id="IPR019826">
    <property type="entry name" value="Carboxylesterase_B_AS"/>
</dbReference>
<gene>
    <name evidence="5" type="ORF">PEBR_29088</name>
</gene>
<dbReference type="SUPFAM" id="SSF53474">
    <property type="entry name" value="alpha/beta-Hydrolases"/>
    <property type="match status" value="1"/>
</dbReference>
<dbReference type="EC" id="3.1.1.-" evidence="3"/>
<evidence type="ECO:0000313" key="6">
    <source>
        <dbReference type="Proteomes" id="UP000190744"/>
    </source>
</evidence>
<organism evidence="5 6">
    <name type="scientific">Penicillium brasilianum</name>
    <dbReference type="NCBI Taxonomy" id="104259"/>
    <lineage>
        <taxon>Eukaryota</taxon>
        <taxon>Fungi</taxon>
        <taxon>Dikarya</taxon>
        <taxon>Ascomycota</taxon>
        <taxon>Pezizomycotina</taxon>
        <taxon>Eurotiomycetes</taxon>
        <taxon>Eurotiomycetidae</taxon>
        <taxon>Eurotiales</taxon>
        <taxon>Aspergillaceae</taxon>
        <taxon>Penicillium</taxon>
    </lineage>
</organism>
<evidence type="ECO:0000256" key="1">
    <source>
        <dbReference type="ARBA" id="ARBA00005964"/>
    </source>
</evidence>
<dbReference type="GO" id="GO:0052689">
    <property type="term" value="F:carboxylic ester hydrolase activity"/>
    <property type="evidence" value="ECO:0007669"/>
    <property type="project" value="TreeGrafter"/>
</dbReference>
<comment type="similarity">
    <text evidence="1 3">Belongs to the type-B carboxylesterase/lipase family.</text>
</comment>
<dbReference type="PANTHER" id="PTHR43918">
    <property type="entry name" value="ACETYLCHOLINESTERASE"/>
    <property type="match status" value="1"/>
</dbReference>
<proteinExistence type="inferred from homology"/>
<dbReference type="Gene3D" id="3.40.50.1820">
    <property type="entry name" value="alpha/beta hydrolase"/>
    <property type="match status" value="1"/>
</dbReference>
<feature type="domain" description="Carboxylesterase type B" evidence="4">
    <location>
        <begin position="191"/>
        <end position="667"/>
    </location>
</feature>
<evidence type="ECO:0000259" key="4">
    <source>
        <dbReference type="Pfam" id="PF00135"/>
    </source>
</evidence>
<dbReference type="InterPro" id="IPR029058">
    <property type="entry name" value="AB_hydrolase_fold"/>
</dbReference>
<keyword evidence="2 3" id="KW-0378">Hydrolase</keyword>
<dbReference type="GO" id="GO:0017000">
    <property type="term" value="P:antibiotic biosynthetic process"/>
    <property type="evidence" value="ECO:0007669"/>
    <property type="project" value="UniProtKB-ARBA"/>
</dbReference>
<dbReference type="EMBL" id="LJBN01000176">
    <property type="protein sequence ID" value="OOQ84713.1"/>
    <property type="molecule type" value="Genomic_DNA"/>
</dbReference>
<dbReference type="PANTHER" id="PTHR43918:SF4">
    <property type="entry name" value="CARBOXYLIC ESTER HYDROLASE"/>
    <property type="match status" value="1"/>
</dbReference>
<comment type="caution">
    <text evidence="5">The sequence shown here is derived from an EMBL/GenBank/DDBJ whole genome shotgun (WGS) entry which is preliminary data.</text>
</comment>
<dbReference type="GO" id="GO:0072330">
    <property type="term" value="P:monocarboxylic acid biosynthetic process"/>
    <property type="evidence" value="ECO:0007669"/>
    <property type="project" value="UniProtKB-ARBA"/>
</dbReference>
<protein>
    <recommendedName>
        <fullName evidence="3">Carboxylic ester hydrolase</fullName>
        <ecNumber evidence="3">3.1.1.-</ecNumber>
    </recommendedName>
</protein>
<sequence length="689" mass="75978">MLLGAIAQLMASWEFGGSDIEVGWSWVKIIIIWVFFTSSIQDLRDVPGDTACGRQTTPIFLGDNLARFYTSCGLVVFEMPKSSGPAKTFETGTNALVRSQLSSLRECRASSAKPAPVFLASSECSAQSTEYIRQYIYAFQAIAMSSRMAIALVAGILGDLLSASPLTRSPSTPLDRSAIVDLGYSRYQGVALANGVDEYLGMRYARPPLNELRFRGPEDPESTDEIVDATAFGPVCVGVGQRTSDSLGEDCLFVNLWRPSNATVDSNLPVWLFIQGGGYADNANFNFNGSEVVKQSGYDILFVNFNYRVGALGFLASEEIRRDGDLNAGLLDQRKVLAWVQQHIRQFGGDPSHVVIHGDSAGAGSVAHHLTAYDGRDMNLFIGAVAESTFWPTQRTVAETEFQYERFVQDVGCGGSDSTLACLRSVEIMTIMNYDVDKPFPGGSDSPTPLWYFLPVVDGVLITDRLYSLFMQDKFIHVPLVVTDDTNEGTPFGYNASSPEEVAQFMKNNYPGLSDEDLDEINQSYPLTDPLPKHAAYFPSAAQAYGESTFTCPGNHMASMMARYFSSYKVWNYRFNVQDPTETAKGMGVPHVFELPAIFGLGDTNQASESFSNINAKIVPITMNYYLSFIKALDPNVYKYVDAPVWKTWGIGYGQRLKIQTGSTEMEPVPQDQLDRCTMWRALAESMEH</sequence>
<reference evidence="6" key="1">
    <citation type="submission" date="2015-09" db="EMBL/GenBank/DDBJ databases">
        <authorList>
            <person name="Fill T.P."/>
            <person name="Baretta J.F."/>
            <person name="de Almeida L.G."/>
            <person name="Rocha M."/>
            <person name="de Souza D.H."/>
            <person name="Malavazi I."/>
            <person name="Cerdeira L.T."/>
            <person name="Hong H."/>
            <person name="Samborskyy M."/>
            <person name="de Vasconcelos A.T."/>
            <person name="Leadlay P."/>
            <person name="Rodrigues-Filho E."/>
        </authorList>
    </citation>
    <scope>NUCLEOTIDE SEQUENCE [LARGE SCALE GENOMIC DNA]</scope>
    <source>
        <strain evidence="6">LaBioMMi 136</strain>
    </source>
</reference>
<dbReference type="InterPro" id="IPR050654">
    <property type="entry name" value="AChE-related_enzymes"/>
</dbReference>
<dbReference type="PROSITE" id="PS00941">
    <property type="entry name" value="CARBOXYLESTERASE_B_2"/>
    <property type="match status" value="1"/>
</dbReference>
<evidence type="ECO:0000256" key="3">
    <source>
        <dbReference type="RuleBase" id="RU361235"/>
    </source>
</evidence>
<dbReference type="PROSITE" id="PS00122">
    <property type="entry name" value="CARBOXYLESTERASE_B_1"/>
    <property type="match status" value="1"/>
</dbReference>
<evidence type="ECO:0000313" key="5">
    <source>
        <dbReference type="EMBL" id="OOQ84713.1"/>
    </source>
</evidence>
<dbReference type="Proteomes" id="UP000190744">
    <property type="component" value="Unassembled WGS sequence"/>
</dbReference>